<organism evidence="2">
    <name type="scientific">viral metagenome</name>
    <dbReference type="NCBI Taxonomy" id="1070528"/>
    <lineage>
        <taxon>unclassified sequences</taxon>
        <taxon>metagenomes</taxon>
        <taxon>organismal metagenomes</taxon>
    </lineage>
</organism>
<proteinExistence type="predicted"/>
<dbReference type="EMBL" id="MN740152">
    <property type="protein sequence ID" value="QHT89933.1"/>
    <property type="molecule type" value="Genomic_DNA"/>
</dbReference>
<dbReference type="InterPro" id="IPR041698">
    <property type="entry name" value="Methyltransf_25"/>
</dbReference>
<dbReference type="CDD" id="cd02440">
    <property type="entry name" value="AdoMet_MTases"/>
    <property type="match status" value="1"/>
</dbReference>
<dbReference type="PANTHER" id="PTHR43591">
    <property type="entry name" value="METHYLTRANSFERASE"/>
    <property type="match status" value="1"/>
</dbReference>
<dbReference type="GO" id="GO:0008168">
    <property type="term" value="F:methyltransferase activity"/>
    <property type="evidence" value="ECO:0007669"/>
    <property type="project" value="TreeGrafter"/>
</dbReference>
<dbReference type="Pfam" id="PF13649">
    <property type="entry name" value="Methyltransf_25"/>
    <property type="match status" value="1"/>
</dbReference>
<sequence length="301" mass="33515">MIMPGKENPVKSLTTEGFEDGSEASAAQGTILANDDLYDDFYASVYDKLAQGIERSAGKVALVMTQWKNWGMEPANLRVLDAGCGTGVASVAFTKLGAGRVIGLDRSESMLRQARNVTLPATTLKQEQIDSIEWRKGDLLNPSALAGSEVNAAIVFYFTIYYMKDIDAFFRNMGVWVAPGGFMVVEVVNKYKFDPILDSASPFAGFSIQKYADKRMTKSKVHFDKFDYEAEFILQEGASTAEFREAFEFKDGSKRKQKHHFVMPDIKNIVNSATYAGWTYKASLDTTALGFEYGFLLFFTH</sequence>
<name>A0A6C0IEJ9_9ZZZZ</name>
<evidence type="ECO:0000313" key="2">
    <source>
        <dbReference type="EMBL" id="QHT89933.1"/>
    </source>
</evidence>
<accession>A0A6C0IEJ9</accession>
<dbReference type="InterPro" id="IPR029063">
    <property type="entry name" value="SAM-dependent_MTases_sf"/>
</dbReference>
<evidence type="ECO:0000259" key="1">
    <source>
        <dbReference type="Pfam" id="PF13649"/>
    </source>
</evidence>
<reference evidence="2" key="1">
    <citation type="journal article" date="2020" name="Nature">
        <title>Giant virus diversity and host interactions through global metagenomics.</title>
        <authorList>
            <person name="Schulz F."/>
            <person name="Roux S."/>
            <person name="Paez-Espino D."/>
            <person name="Jungbluth S."/>
            <person name="Walsh D.A."/>
            <person name="Denef V.J."/>
            <person name="McMahon K.D."/>
            <person name="Konstantinidis K.T."/>
            <person name="Eloe-Fadrosh E.A."/>
            <person name="Kyrpides N.C."/>
            <person name="Woyke T."/>
        </authorList>
    </citation>
    <scope>NUCLEOTIDE SEQUENCE</scope>
    <source>
        <strain evidence="2">GVMAG-M-3300023184-62</strain>
    </source>
</reference>
<dbReference type="AlphaFoldDB" id="A0A6C0IEJ9"/>
<dbReference type="SUPFAM" id="SSF53335">
    <property type="entry name" value="S-adenosyl-L-methionine-dependent methyltransferases"/>
    <property type="match status" value="1"/>
</dbReference>
<protein>
    <recommendedName>
        <fullName evidence="1">Methyltransferase domain-containing protein</fullName>
    </recommendedName>
</protein>
<feature type="domain" description="Methyltransferase" evidence="1">
    <location>
        <begin position="79"/>
        <end position="181"/>
    </location>
</feature>
<dbReference type="PANTHER" id="PTHR43591:SF24">
    <property type="entry name" value="2-METHOXY-6-POLYPRENYL-1,4-BENZOQUINOL METHYLASE, MITOCHONDRIAL"/>
    <property type="match status" value="1"/>
</dbReference>
<dbReference type="Gene3D" id="3.40.50.150">
    <property type="entry name" value="Vaccinia Virus protein VP39"/>
    <property type="match status" value="1"/>
</dbReference>